<accession>A0ABU4HML5</accession>
<dbReference type="EMBL" id="JAWSTH010000009">
    <property type="protein sequence ID" value="MDW5593795.1"/>
    <property type="molecule type" value="Genomic_DNA"/>
</dbReference>
<gene>
    <name evidence="1" type="ORF">R7226_05585</name>
</gene>
<organism evidence="1 2">
    <name type="scientific">Conexibacter stalactiti</name>
    <dbReference type="NCBI Taxonomy" id="1940611"/>
    <lineage>
        <taxon>Bacteria</taxon>
        <taxon>Bacillati</taxon>
        <taxon>Actinomycetota</taxon>
        <taxon>Thermoleophilia</taxon>
        <taxon>Solirubrobacterales</taxon>
        <taxon>Conexibacteraceae</taxon>
        <taxon>Conexibacter</taxon>
    </lineage>
</organism>
<keyword evidence="2" id="KW-1185">Reference proteome</keyword>
<evidence type="ECO:0008006" key="3">
    <source>
        <dbReference type="Google" id="ProtNLM"/>
    </source>
</evidence>
<dbReference type="Proteomes" id="UP001284601">
    <property type="component" value="Unassembled WGS sequence"/>
</dbReference>
<reference evidence="1 2" key="2">
    <citation type="submission" date="2023-10" db="EMBL/GenBank/DDBJ databases">
        <authorList>
            <person name="Han X.F."/>
        </authorList>
    </citation>
    <scope>NUCLEOTIDE SEQUENCE [LARGE SCALE GENOMIC DNA]</scope>
    <source>
        <strain evidence="1 2">KCTC 39840</strain>
    </source>
</reference>
<protein>
    <recommendedName>
        <fullName evidence="3">Ig-like domain-containing protein</fullName>
    </recommendedName>
</protein>
<evidence type="ECO:0000313" key="2">
    <source>
        <dbReference type="Proteomes" id="UP001284601"/>
    </source>
</evidence>
<name>A0ABU4HML5_9ACTN</name>
<evidence type="ECO:0000313" key="1">
    <source>
        <dbReference type="EMBL" id="MDW5593795.1"/>
    </source>
</evidence>
<sequence>MPTPPNVRCNGLGLLRGSIDWNPVTPPSGATVSYDVTQPDGRVVNSTATRYTLPAVSLIGTYRVQTRLSAGGWRSAPAAVVVTNVAGVYICG</sequence>
<proteinExistence type="predicted"/>
<reference evidence="2" key="1">
    <citation type="submission" date="2023-07" db="EMBL/GenBank/DDBJ databases">
        <title>Conexibacter stalactiti sp. nov., isolated from stalactites in a lava cave and emended description of the genus Conexibacter.</title>
        <authorList>
            <person name="Lee S.D."/>
        </authorList>
    </citation>
    <scope>NUCLEOTIDE SEQUENCE [LARGE SCALE GENOMIC DNA]</scope>
    <source>
        <strain evidence="2">KCTC 39840</strain>
    </source>
</reference>
<comment type="caution">
    <text evidence="1">The sequence shown here is derived from an EMBL/GenBank/DDBJ whole genome shotgun (WGS) entry which is preliminary data.</text>
</comment>
<dbReference type="RefSeq" id="WP_318596054.1">
    <property type="nucleotide sequence ID" value="NZ_JAWSTH010000009.1"/>
</dbReference>